<gene>
    <name evidence="3" type="ORF">AV274_0313</name>
</gene>
<dbReference type="PROSITE" id="PS50090">
    <property type="entry name" value="MYB_LIKE"/>
    <property type="match status" value="1"/>
</dbReference>
<evidence type="ECO:0000256" key="1">
    <source>
        <dbReference type="SAM" id="MobiDB-lite"/>
    </source>
</evidence>
<evidence type="ECO:0000313" key="4">
    <source>
        <dbReference type="Proteomes" id="UP000078348"/>
    </source>
</evidence>
<feature type="compositionally biased region" description="Low complexity" evidence="1">
    <location>
        <begin position="224"/>
        <end position="250"/>
    </location>
</feature>
<dbReference type="STRING" id="478820.A0A196SLP2"/>
<proteinExistence type="predicted"/>
<dbReference type="AlphaFoldDB" id="A0A196SLP2"/>
<feature type="compositionally biased region" description="Low complexity" evidence="1">
    <location>
        <begin position="191"/>
        <end position="212"/>
    </location>
</feature>
<dbReference type="InterPro" id="IPR013083">
    <property type="entry name" value="Znf_RING/FYVE/PHD"/>
</dbReference>
<organism evidence="3 4">
    <name type="scientific">Blastocystis sp. subtype 1 (strain ATCC 50177 / NandII)</name>
    <dbReference type="NCBI Taxonomy" id="478820"/>
    <lineage>
        <taxon>Eukaryota</taxon>
        <taxon>Sar</taxon>
        <taxon>Stramenopiles</taxon>
        <taxon>Bigyra</taxon>
        <taxon>Opalozoa</taxon>
        <taxon>Opalinata</taxon>
        <taxon>Blastocystidae</taxon>
        <taxon>Blastocystis</taxon>
    </lineage>
</organism>
<dbReference type="InterPro" id="IPR001005">
    <property type="entry name" value="SANT/Myb"/>
</dbReference>
<keyword evidence="3" id="KW-0238">DNA-binding</keyword>
<feature type="region of interest" description="Disordered" evidence="1">
    <location>
        <begin position="191"/>
        <end position="250"/>
    </location>
</feature>
<dbReference type="SUPFAM" id="SSF46689">
    <property type="entry name" value="Homeodomain-like"/>
    <property type="match status" value="1"/>
</dbReference>
<feature type="compositionally biased region" description="Basic and acidic residues" evidence="1">
    <location>
        <begin position="593"/>
        <end position="603"/>
    </location>
</feature>
<accession>A0A196SLP2</accession>
<feature type="compositionally biased region" description="Acidic residues" evidence="1">
    <location>
        <begin position="561"/>
        <end position="572"/>
    </location>
</feature>
<name>A0A196SLP2_BLAHN</name>
<reference evidence="3 4" key="1">
    <citation type="submission" date="2016-05" db="EMBL/GenBank/DDBJ databases">
        <title>Nuclear genome of Blastocystis sp. subtype 1 NandII.</title>
        <authorList>
            <person name="Gentekaki E."/>
            <person name="Curtis B."/>
            <person name="Stairs C."/>
            <person name="Eme L."/>
            <person name="Herman E."/>
            <person name="Klimes V."/>
            <person name="Arias M.C."/>
            <person name="Elias M."/>
            <person name="Hilliou F."/>
            <person name="Klute M."/>
            <person name="Malik S.-B."/>
            <person name="Pightling A."/>
            <person name="Rachubinski R."/>
            <person name="Salas D."/>
            <person name="Schlacht A."/>
            <person name="Suga H."/>
            <person name="Archibald J."/>
            <person name="Ball S.G."/>
            <person name="Clark G."/>
            <person name="Dacks J."/>
            <person name="Van Der Giezen M."/>
            <person name="Tsaousis A."/>
            <person name="Roger A."/>
        </authorList>
    </citation>
    <scope>NUCLEOTIDE SEQUENCE [LARGE SCALE GENOMIC DNA]</scope>
    <source>
        <strain evidence="4">ATCC 50177 / NandII</strain>
    </source>
</reference>
<feature type="domain" description="Myb-like" evidence="2">
    <location>
        <begin position="731"/>
        <end position="783"/>
    </location>
</feature>
<comment type="caution">
    <text evidence="3">The sequence shown here is derived from an EMBL/GenBank/DDBJ whole genome shotgun (WGS) entry which is preliminary data.</text>
</comment>
<sequence length="934" mass="103179">MNSNQYYDMKRYVGADPAMGNIGYLPQYASQPQIPMYAPMMAAQPYQANAMMMSQQGYYSFGMNPQSMKREAPPNSLMGSDNKNGKKTNMNSPPFVINRMLNPVYSAVPQYPAMNPQYMQPTMKPAAKELPRTMPQTARMPPSYPSAAPKAVESLAAKAPEKAEAKSGISDVERTVASILCRMKANSPSQSAQAAQTVQSAQSAQPAQSVQSEQPGQPPVGANPAPEGAVSPPSAPSAPTAPADPVMPTMPTIPTIPAMAPIPTIPTMPTMPVMAPRAPGSGAKPEGAPIVPSVKMQTAVNRSGGVPPIPSPPAAVLANNNLKTMVCGSHPPKEEGAVKPVEVCADIIPELKPEQLLMSRRHVHVREKPLEAPAPESLPSVPSIPPVQPVQSVQPVQPVQPIPPVQPSERVEPVAGKEEATVTEETAVKEEATPIVPTKTEEEEVPLMRVPSTNTQEEEKKIIQDRLDAVQKQFKVFNSNQRSQKIRDVLSHIKDIDEKTAELAIDSCHGNELLAIKRLLDDSEYKTDVVEMATGKKEVDMDAILYRDKNQEIREALAELSDNDSDVEEGDAWEMKQKHHRRREVDQEASDVESEKSRSKSEHRIPRLCLDDALIMLANITSAAKDHEHKTDTEDAEANSEERENSSETASSNGKEEETAEIPSASSLKRRDSKETLTKEKELFKALSGSKANKLSDDVLRQLGWSDARIKAFKNREKNPNQYYYRFNDPGEPQATGKWSAKDKALFLKLVNEKGVDYQWGIFSMQIPGRVGYQCSNFYRQLIKEGEIKDENYQFDKNGKLVFLFRDKNGKSTLVRQKRAADSTGSPRKRAKKVVVEKIPEEPVIPAEPEESVLPDYIDPMTMMPVVKPAISPYGHVMGYDSWVKILNKEPKNTCPFTKKHLTRRALVKLTESNIDEYRDKIISVTGFAMPFSH</sequence>
<evidence type="ECO:0000259" key="2">
    <source>
        <dbReference type="PROSITE" id="PS50090"/>
    </source>
</evidence>
<keyword evidence="4" id="KW-1185">Reference proteome</keyword>
<protein>
    <submittedName>
        <fullName evidence="3">Myb-like DNA-binding domain containing protein</fullName>
    </submittedName>
</protein>
<evidence type="ECO:0000313" key="3">
    <source>
        <dbReference type="EMBL" id="OAO17980.1"/>
    </source>
</evidence>
<dbReference type="Gene3D" id="3.30.40.10">
    <property type="entry name" value="Zinc/RING finger domain, C3HC4 (zinc finger)"/>
    <property type="match status" value="1"/>
</dbReference>
<dbReference type="GO" id="GO:0003677">
    <property type="term" value="F:DNA binding"/>
    <property type="evidence" value="ECO:0007669"/>
    <property type="project" value="UniProtKB-KW"/>
</dbReference>
<dbReference type="OrthoDB" id="6781668at2759"/>
<dbReference type="SUPFAM" id="SSF57850">
    <property type="entry name" value="RING/U-box"/>
    <property type="match status" value="1"/>
</dbReference>
<dbReference type="EMBL" id="LXWW01000012">
    <property type="protein sequence ID" value="OAO17980.1"/>
    <property type="molecule type" value="Genomic_DNA"/>
</dbReference>
<feature type="region of interest" description="Disordered" evidence="1">
    <location>
        <begin position="625"/>
        <end position="674"/>
    </location>
</feature>
<dbReference type="InterPro" id="IPR009057">
    <property type="entry name" value="Homeodomain-like_sf"/>
</dbReference>
<dbReference type="CDD" id="cd00167">
    <property type="entry name" value="SANT"/>
    <property type="match status" value="1"/>
</dbReference>
<feature type="region of interest" description="Disordered" evidence="1">
    <location>
        <begin position="558"/>
        <end position="603"/>
    </location>
</feature>
<dbReference type="Gene3D" id="1.10.10.60">
    <property type="entry name" value="Homeodomain-like"/>
    <property type="match status" value="1"/>
</dbReference>
<dbReference type="Proteomes" id="UP000078348">
    <property type="component" value="Unassembled WGS sequence"/>
</dbReference>